<dbReference type="InterPro" id="IPR050307">
    <property type="entry name" value="Sterol_Desaturase_Related"/>
</dbReference>
<dbReference type="Proteomes" id="UP000663873">
    <property type="component" value="Unassembled WGS sequence"/>
</dbReference>
<dbReference type="Proteomes" id="UP000663833">
    <property type="component" value="Unassembled WGS sequence"/>
</dbReference>
<dbReference type="GO" id="GO:0008610">
    <property type="term" value="P:lipid biosynthetic process"/>
    <property type="evidence" value="ECO:0007669"/>
    <property type="project" value="InterPro"/>
</dbReference>
<comment type="caution">
    <text evidence="7">The sequence shown here is derived from an EMBL/GenBank/DDBJ whole genome shotgun (WGS) entry which is preliminary data.</text>
</comment>
<evidence type="ECO:0000256" key="4">
    <source>
        <dbReference type="ARBA" id="ARBA00023136"/>
    </source>
</evidence>
<dbReference type="GO" id="GO:0016491">
    <property type="term" value="F:oxidoreductase activity"/>
    <property type="evidence" value="ECO:0007669"/>
    <property type="project" value="InterPro"/>
</dbReference>
<dbReference type="Proteomes" id="UP000663862">
    <property type="component" value="Unassembled WGS sequence"/>
</dbReference>
<keyword evidence="4 5" id="KW-0472">Membrane</keyword>
<proteinExistence type="predicted"/>
<dbReference type="EMBL" id="CAJNYD010001400">
    <property type="protein sequence ID" value="CAF3334721.1"/>
    <property type="molecule type" value="Genomic_DNA"/>
</dbReference>
<dbReference type="EMBL" id="CAJNYV010000113">
    <property type="protein sequence ID" value="CAF3344924.1"/>
    <property type="molecule type" value="Genomic_DNA"/>
</dbReference>
<accession>A0A817URQ0</accession>
<evidence type="ECO:0000256" key="2">
    <source>
        <dbReference type="ARBA" id="ARBA00022692"/>
    </source>
</evidence>
<dbReference type="Proteomes" id="UP000663838">
    <property type="component" value="Unassembled WGS sequence"/>
</dbReference>
<dbReference type="Proteomes" id="UP000663865">
    <property type="component" value="Unassembled WGS sequence"/>
</dbReference>
<dbReference type="OrthoDB" id="408954at2759"/>
<evidence type="ECO:0000313" key="14">
    <source>
        <dbReference type="EMBL" id="CAF4681791.1"/>
    </source>
</evidence>
<evidence type="ECO:0000313" key="12">
    <source>
        <dbReference type="EMBL" id="CAF4120567.1"/>
    </source>
</evidence>
<dbReference type="EMBL" id="CAJOBQ010000127">
    <property type="protein sequence ID" value="CAF4265999.1"/>
    <property type="molecule type" value="Genomic_DNA"/>
</dbReference>
<reference evidence="7" key="1">
    <citation type="submission" date="2021-02" db="EMBL/GenBank/DDBJ databases">
        <authorList>
            <person name="Nowell W R."/>
        </authorList>
    </citation>
    <scope>NUCLEOTIDE SEQUENCE</scope>
</reference>
<evidence type="ECO:0000256" key="1">
    <source>
        <dbReference type="ARBA" id="ARBA00004370"/>
    </source>
</evidence>
<evidence type="ECO:0000313" key="16">
    <source>
        <dbReference type="Proteomes" id="UP000663873"/>
    </source>
</evidence>
<evidence type="ECO:0000313" key="9">
    <source>
        <dbReference type="EMBL" id="CAF3346429.1"/>
    </source>
</evidence>
<dbReference type="GO" id="GO:0005506">
    <property type="term" value="F:iron ion binding"/>
    <property type="evidence" value="ECO:0007669"/>
    <property type="project" value="InterPro"/>
</dbReference>
<evidence type="ECO:0000313" key="7">
    <source>
        <dbReference type="EMBL" id="CAF3334721.1"/>
    </source>
</evidence>
<feature type="transmembrane region" description="Helical" evidence="5">
    <location>
        <begin position="125"/>
        <end position="147"/>
    </location>
</feature>
<evidence type="ECO:0000256" key="3">
    <source>
        <dbReference type="ARBA" id="ARBA00022989"/>
    </source>
</evidence>
<dbReference type="AlphaFoldDB" id="A0A817URQ0"/>
<keyword evidence="2 5" id="KW-0812">Transmembrane</keyword>
<dbReference type="Proteomes" id="UP000663825">
    <property type="component" value="Unassembled WGS sequence"/>
</dbReference>
<evidence type="ECO:0000313" key="8">
    <source>
        <dbReference type="EMBL" id="CAF3344924.1"/>
    </source>
</evidence>
<dbReference type="Proteomes" id="UP000663869">
    <property type="component" value="Unassembled WGS sequence"/>
</dbReference>
<keyword evidence="16" id="KW-1185">Reference proteome</keyword>
<dbReference type="EMBL" id="CAJOBS010001056">
    <property type="protein sequence ID" value="CAF4681791.1"/>
    <property type="molecule type" value="Genomic_DNA"/>
</dbReference>
<sequence length="272" mass="32892">MNTTSLEEDIPMEKTFFAHICEQYFYSSEWLTFTVFIYVTFELVFWSYNLFLVYIEYHDIPMFEKYRIQKRKPKLRFQPEIILEIRNETIKHQLSLIFTLSLIYPLLNLNGHVSVRSPIPPLLTILWQIIACLLTEDFIFYWTHYLFHTRLLYKYIHKQHHIFKQPTGFVSVLAHPLESIFQNQLGVWLAPFLIKDKHIFTLCLWIAIRVYQTINAHSGYDLPYISPQYYFPWLLSGTLQHDYHHQHSNMNYGSFLTIWDRLMGTHKIQKDE</sequence>
<evidence type="ECO:0000313" key="10">
    <source>
        <dbReference type="EMBL" id="CAF3378525.1"/>
    </source>
</evidence>
<evidence type="ECO:0000256" key="5">
    <source>
        <dbReference type="SAM" id="Phobius"/>
    </source>
</evidence>
<evidence type="ECO:0000313" key="11">
    <source>
        <dbReference type="EMBL" id="CAF4118069.1"/>
    </source>
</evidence>
<keyword evidence="3 5" id="KW-1133">Transmembrane helix</keyword>
<organism evidence="7 15">
    <name type="scientific">Rotaria socialis</name>
    <dbReference type="NCBI Taxonomy" id="392032"/>
    <lineage>
        <taxon>Eukaryota</taxon>
        <taxon>Metazoa</taxon>
        <taxon>Spiralia</taxon>
        <taxon>Gnathifera</taxon>
        <taxon>Rotifera</taxon>
        <taxon>Eurotatoria</taxon>
        <taxon>Bdelloidea</taxon>
        <taxon>Philodinida</taxon>
        <taxon>Philodinidae</taxon>
        <taxon>Rotaria</taxon>
    </lineage>
</organism>
<evidence type="ECO:0000313" key="15">
    <source>
        <dbReference type="Proteomes" id="UP000663833"/>
    </source>
</evidence>
<dbReference type="EMBL" id="CAJOBO010000074">
    <property type="protein sequence ID" value="CAF4120567.1"/>
    <property type="molecule type" value="Genomic_DNA"/>
</dbReference>
<comment type="subcellular location">
    <subcellularLocation>
        <location evidence="1">Membrane</location>
    </subcellularLocation>
</comment>
<feature type="transmembrane region" description="Helical" evidence="5">
    <location>
        <begin position="35"/>
        <end position="57"/>
    </location>
</feature>
<name>A0A817URQ0_9BILA</name>
<dbReference type="EMBL" id="CAJOBP010000082">
    <property type="protein sequence ID" value="CAF4118069.1"/>
    <property type="molecule type" value="Genomic_DNA"/>
</dbReference>
<protein>
    <recommendedName>
        <fullName evidence="6">Fatty acid hydroxylase domain-containing protein</fullName>
    </recommendedName>
</protein>
<feature type="domain" description="Fatty acid hydroxylase" evidence="6">
    <location>
        <begin position="130"/>
        <end position="265"/>
    </location>
</feature>
<dbReference type="EMBL" id="CAJNYU010000644">
    <property type="protein sequence ID" value="CAF3378525.1"/>
    <property type="molecule type" value="Genomic_DNA"/>
</dbReference>
<feature type="transmembrane region" description="Helical" evidence="5">
    <location>
        <begin position="94"/>
        <end position="113"/>
    </location>
</feature>
<dbReference type="InterPro" id="IPR006694">
    <property type="entry name" value="Fatty_acid_hydroxylase"/>
</dbReference>
<dbReference type="Pfam" id="PF04116">
    <property type="entry name" value="FA_hydroxylase"/>
    <property type="match status" value="1"/>
</dbReference>
<dbReference type="EMBL" id="CAJNXB010003902">
    <property type="protein sequence ID" value="CAF3346429.1"/>
    <property type="molecule type" value="Genomic_DNA"/>
</dbReference>
<dbReference type="GO" id="GO:0016020">
    <property type="term" value="C:membrane"/>
    <property type="evidence" value="ECO:0007669"/>
    <property type="project" value="UniProtKB-SubCell"/>
</dbReference>
<dbReference type="Proteomes" id="UP000663851">
    <property type="component" value="Unassembled WGS sequence"/>
</dbReference>
<evidence type="ECO:0000313" key="13">
    <source>
        <dbReference type="EMBL" id="CAF4265999.1"/>
    </source>
</evidence>
<dbReference type="PANTHER" id="PTHR11863">
    <property type="entry name" value="STEROL DESATURASE"/>
    <property type="match status" value="1"/>
</dbReference>
<evidence type="ECO:0000259" key="6">
    <source>
        <dbReference type="Pfam" id="PF04116"/>
    </source>
</evidence>
<gene>
    <name evidence="10" type="ORF">FME351_LOCUS7013</name>
    <name evidence="12" type="ORF">HFQ381_LOCUS2324</name>
    <name evidence="8" type="ORF">KIK155_LOCUS3066</name>
    <name evidence="7" type="ORF">LUA448_LOCUS11536</name>
    <name evidence="9" type="ORF">TIS948_LOCUS22863</name>
    <name evidence="14" type="ORF">TOA249_LOCUS15907</name>
    <name evidence="13" type="ORF">TSG867_LOCUS4023</name>
    <name evidence="11" type="ORF">UJA718_LOCUS1367</name>
</gene>